<dbReference type="EMBL" id="CP002859">
    <property type="protein sequence ID" value="AEI50765.1"/>
    <property type="molecule type" value="Genomic_DNA"/>
</dbReference>
<dbReference type="Proteomes" id="UP000000493">
    <property type="component" value="Chromosome"/>
</dbReference>
<reference evidence="2 3" key="2">
    <citation type="journal article" date="2012" name="Stand. Genomic Sci.">
        <title>Complete genome sequence of the aquatic bacterium Runella slithyformis type strain (LSU 4(T)).</title>
        <authorList>
            <person name="Copeland A."/>
            <person name="Zhang X."/>
            <person name="Misra M."/>
            <person name="Lapidus A."/>
            <person name="Nolan M."/>
            <person name="Lucas S."/>
            <person name="Deshpande S."/>
            <person name="Cheng J.F."/>
            <person name="Tapia R."/>
            <person name="Goodwin L.A."/>
            <person name="Pitluck S."/>
            <person name="Liolios K."/>
            <person name="Pagani I."/>
            <person name="Ivanova N."/>
            <person name="Mikhailova N."/>
            <person name="Pati A."/>
            <person name="Chen A."/>
            <person name="Palaniappan K."/>
            <person name="Land M."/>
            <person name="Hauser L."/>
            <person name="Pan C."/>
            <person name="Jeffries C.D."/>
            <person name="Detter J.C."/>
            <person name="Brambilla E.M."/>
            <person name="Rohde M."/>
            <person name="Djao O.D."/>
            <person name="Goker M."/>
            <person name="Sikorski J."/>
            <person name="Tindall B.J."/>
            <person name="Woyke T."/>
            <person name="Bristow J."/>
            <person name="Eisen J.A."/>
            <person name="Markowitz V."/>
            <person name="Hugenholtz P."/>
            <person name="Kyrpides N.C."/>
            <person name="Klenk H.P."/>
            <person name="Mavromatis K."/>
        </authorList>
    </citation>
    <scope>NUCLEOTIDE SEQUENCE [LARGE SCALE GENOMIC DNA]</scope>
    <source>
        <strain evidence="3">ATCC 29530 / DSM 19594 / LMG 11500 / NCIMB 11436 / LSU 4</strain>
    </source>
</reference>
<reference evidence="3" key="1">
    <citation type="submission" date="2011-06" db="EMBL/GenBank/DDBJ databases">
        <title>The complete genome of chromosome of Runella slithyformis DSM 19594.</title>
        <authorList>
            <consortium name="US DOE Joint Genome Institute (JGI-PGF)"/>
            <person name="Lucas S."/>
            <person name="Han J."/>
            <person name="Lapidus A."/>
            <person name="Bruce D."/>
            <person name="Goodwin L."/>
            <person name="Pitluck S."/>
            <person name="Peters L."/>
            <person name="Kyrpides N."/>
            <person name="Mavromatis K."/>
            <person name="Ivanova N."/>
            <person name="Ovchinnikova G."/>
            <person name="Zhang X."/>
            <person name="Misra M."/>
            <person name="Detter J.C."/>
            <person name="Tapia R."/>
            <person name="Han C."/>
            <person name="Land M."/>
            <person name="Hauser L."/>
            <person name="Markowitz V."/>
            <person name="Cheng J.-F."/>
            <person name="Hugenholtz P."/>
            <person name="Woyke T."/>
            <person name="Wu D."/>
            <person name="Tindall B."/>
            <person name="Faehrich R."/>
            <person name="Brambilla E."/>
            <person name="Klenk H.-P."/>
            <person name="Eisen J.A."/>
        </authorList>
    </citation>
    <scope>NUCLEOTIDE SEQUENCE [LARGE SCALE GENOMIC DNA]</scope>
    <source>
        <strain evidence="3">ATCC 29530 / DSM 19594 / LMG 11500 / NCIMB 11436 / LSU 4</strain>
    </source>
</reference>
<feature type="transmembrane region" description="Helical" evidence="1">
    <location>
        <begin position="113"/>
        <end position="130"/>
    </location>
</feature>
<keyword evidence="3" id="KW-1185">Reference proteome</keyword>
<dbReference type="RefSeq" id="WP_013930058.1">
    <property type="nucleotide sequence ID" value="NC_015703.1"/>
</dbReference>
<feature type="transmembrane region" description="Helical" evidence="1">
    <location>
        <begin position="161"/>
        <end position="179"/>
    </location>
</feature>
<evidence type="ECO:0000313" key="2">
    <source>
        <dbReference type="EMBL" id="AEI50765.1"/>
    </source>
</evidence>
<evidence type="ECO:0000313" key="3">
    <source>
        <dbReference type="Proteomes" id="UP000000493"/>
    </source>
</evidence>
<protein>
    <recommendedName>
        <fullName evidence="4">DUF2157 domain-containing protein</fullName>
    </recommendedName>
</protein>
<gene>
    <name evidence="2" type="ordered locus">Runsl_4439</name>
</gene>
<keyword evidence="1" id="KW-1133">Transmembrane helix</keyword>
<keyword evidence="1" id="KW-0812">Transmembrane</keyword>
<feature type="transmembrane region" description="Helical" evidence="1">
    <location>
        <begin position="217"/>
        <end position="237"/>
    </location>
</feature>
<name>A0A7U3ZP36_RUNSL</name>
<evidence type="ECO:0000256" key="1">
    <source>
        <dbReference type="SAM" id="Phobius"/>
    </source>
</evidence>
<sequence length="386" mass="42394">MKAYNETLVRNRYAQKMAEKWHSEGMLTDGQLAEAQLIHAAVPYDPNLFIKIGLFVFALACFFFGGSFVILLVGEGNGLSISITSFLYAIGVAFLLVHIIQTKQLHFSGIDNALIYGVIGATMPLIFQLYESLNISELWIGVALCLPVLVLVVYSFGEPLVALGTFLCILFIVASVLMKNPIGKALLPFALMAVAAVFFMITRKLGQKQTAFYWKEAIAWVNTAALAVFYATGNYFVVREVNAELNKLRAPSPEIAFAGLFWGFTFLIPVLYLYGGFRWRNRTLLLLGLLGLVASVLTYRQYHAVLPLEWGLLLGGALVTVCAFVLIRGLKTPKYGFSYAPEPDGDERRALEMAVVSQMTKNMHSTDNGVEFGGGDFAGGGAGEKY</sequence>
<feature type="transmembrane region" description="Helical" evidence="1">
    <location>
        <begin position="257"/>
        <end position="277"/>
    </location>
</feature>
<keyword evidence="1" id="KW-0472">Membrane</keyword>
<proteinExistence type="predicted"/>
<organism evidence="2 3">
    <name type="scientific">Runella slithyformis (strain ATCC 29530 / DSM 19594 / LMG 11500 / NCIMB 11436 / LSU 4)</name>
    <dbReference type="NCBI Taxonomy" id="761193"/>
    <lineage>
        <taxon>Bacteria</taxon>
        <taxon>Pseudomonadati</taxon>
        <taxon>Bacteroidota</taxon>
        <taxon>Cytophagia</taxon>
        <taxon>Cytophagales</taxon>
        <taxon>Spirosomataceae</taxon>
        <taxon>Runella</taxon>
    </lineage>
</organism>
<dbReference type="KEGG" id="rsi:Runsl_4439"/>
<feature type="transmembrane region" description="Helical" evidence="1">
    <location>
        <begin position="308"/>
        <end position="327"/>
    </location>
</feature>
<dbReference type="AlphaFoldDB" id="A0A7U3ZP36"/>
<feature type="transmembrane region" description="Helical" evidence="1">
    <location>
        <begin position="52"/>
        <end position="73"/>
    </location>
</feature>
<accession>A0A7U3ZP36</accession>
<feature type="transmembrane region" description="Helical" evidence="1">
    <location>
        <begin position="284"/>
        <end position="302"/>
    </location>
</feature>
<evidence type="ECO:0008006" key="4">
    <source>
        <dbReference type="Google" id="ProtNLM"/>
    </source>
</evidence>
<feature type="transmembrane region" description="Helical" evidence="1">
    <location>
        <begin position="79"/>
        <end position="101"/>
    </location>
</feature>
<feature type="transmembrane region" description="Helical" evidence="1">
    <location>
        <begin position="136"/>
        <end position="154"/>
    </location>
</feature>
<feature type="transmembrane region" description="Helical" evidence="1">
    <location>
        <begin position="185"/>
        <end position="205"/>
    </location>
</feature>